<dbReference type="Proteomes" id="UP001589610">
    <property type="component" value="Unassembled WGS sequence"/>
</dbReference>
<accession>A0ABV5T437</accession>
<comment type="caution">
    <text evidence="1">The sequence shown here is derived from an EMBL/GenBank/DDBJ whole genome shotgun (WGS) entry which is preliminary data.</text>
</comment>
<gene>
    <name evidence="1" type="ORF">ACFFRH_00010</name>
</gene>
<keyword evidence="2" id="KW-1185">Reference proteome</keyword>
<reference evidence="1 2" key="1">
    <citation type="submission" date="2024-09" db="EMBL/GenBank/DDBJ databases">
        <authorList>
            <person name="Sun Q."/>
            <person name="Mori K."/>
        </authorList>
    </citation>
    <scope>NUCLEOTIDE SEQUENCE [LARGE SCALE GENOMIC DNA]</scope>
    <source>
        <strain evidence="1 2">JCM 3028</strain>
    </source>
</reference>
<proteinExistence type="predicted"/>
<evidence type="ECO:0000313" key="2">
    <source>
        <dbReference type="Proteomes" id="UP001589610"/>
    </source>
</evidence>
<protein>
    <submittedName>
        <fullName evidence="1">Uncharacterized protein</fullName>
    </submittedName>
</protein>
<dbReference type="EMBL" id="JBHMBS010000001">
    <property type="protein sequence ID" value="MFB9673852.1"/>
    <property type="molecule type" value="Genomic_DNA"/>
</dbReference>
<organism evidence="1 2">
    <name type="scientific">Streptosporangium vulgare</name>
    <dbReference type="NCBI Taxonomy" id="46190"/>
    <lineage>
        <taxon>Bacteria</taxon>
        <taxon>Bacillati</taxon>
        <taxon>Actinomycetota</taxon>
        <taxon>Actinomycetes</taxon>
        <taxon>Streptosporangiales</taxon>
        <taxon>Streptosporangiaceae</taxon>
        <taxon>Streptosporangium</taxon>
    </lineage>
</organism>
<sequence length="42" mass="4270">MLISVPLGVAMGTSAVALALLEPTAGLLRYMSAAAFIPLLII</sequence>
<name>A0ABV5T437_9ACTN</name>
<evidence type="ECO:0000313" key="1">
    <source>
        <dbReference type="EMBL" id="MFB9673852.1"/>
    </source>
</evidence>
<dbReference type="RefSeq" id="WP_344748902.1">
    <property type="nucleotide sequence ID" value="NZ_BAAAWW010000174.1"/>
</dbReference>